<accession>A0A1D6M4R7</accession>
<dbReference type="EnsemblPlants" id="Zm00001eb288540_T003">
    <property type="protein sequence ID" value="Zm00001eb288540_P003"/>
    <property type="gene ID" value="Zm00001eb288540"/>
</dbReference>
<dbReference type="Gramene" id="Zm00001eb288540_T003">
    <property type="protein sequence ID" value="Zm00001eb288540_P003"/>
    <property type="gene ID" value="Zm00001eb288540"/>
</dbReference>
<keyword evidence="10" id="KW-1267">Proteomics identification</keyword>
<name>A0A1D6M4R7_MAIZE</name>
<gene>
    <name evidence="8" type="primary">LOC100193321</name>
    <name evidence="7" type="ORF">ZEAMMB73_Zm00001d038248</name>
</gene>
<organism evidence="7">
    <name type="scientific">Zea mays</name>
    <name type="common">Maize</name>
    <dbReference type="NCBI Taxonomy" id="4577"/>
    <lineage>
        <taxon>Eukaryota</taxon>
        <taxon>Viridiplantae</taxon>
        <taxon>Streptophyta</taxon>
        <taxon>Embryophyta</taxon>
        <taxon>Tracheophyta</taxon>
        <taxon>Spermatophyta</taxon>
        <taxon>Magnoliopsida</taxon>
        <taxon>Liliopsida</taxon>
        <taxon>Poales</taxon>
        <taxon>Poaceae</taxon>
        <taxon>PACMAD clade</taxon>
        <taxon>Panicoideae</taxon>
        <taxon>Andropogonodae</taxon>
        <taxon>Andropogoneae</taxon>
        <taxon>Tripsacinae</taxon>
        <taxon>Zea</taxon>
    </lineage>
</organism>
<dbReference type="PANTHER" id="PTHR13798">
    <property type="entry name" value="RNA BINDING MOTIF RBM PROTEIN -RELATED"/>
    <property type="match status" value="1"/>
</dbReference>
<dbReference type="PANTHER" id="PTHR13798:SF11">
    <property type="entry name" value="RNA-BINDING PROTEIN 7-RELATED"/>
    <property type="match status" value="1"/>
</dbReference>
<dbReference type="SUPFAM" id="SSF54928">
    <property type="entry name" value="RNA-binding domain, RBD"/>
    <property type="match status" value="1"/>
</dbReference>
<reference evidence="7" key="2">
    <citation type="submission" date="2015-12" db="EMBL/GenBank/DDBJ databases">
        <title>Update maize B73 reference genome by single molecule sequencing technologies.</title>
        <authorList>
            <consortium name="Maize Genome Sequencing Project"/>
            <person name="Ware D."/>
        </authorList>
    </citation>
    <scope>NUCLEOTIDE SEQUENCE</scope>
    <source>
        <tissue evidence="7">Seedling</tissue>
    </source>
</reference>
<evidence type="ECO:0000313" key="7">
    <source>
        <dbReference type="EMBL" id="AQK86128.1"/>
    </source>
</evidence>
<reference evidence="8" key="4">
    <citation type="submission" date="2021-05" db="UniProtKB">
        <authorList>
            <consortium name="EnsemblPlants"/>
        </authorList>
    </citation>
    <scope>IDENTIFICATION</scope>
    <source>
        <strain evidence="8">cv. B73</strain>
    </source>
</reference>
<evidence type="ECO:0007829" key="10">
    <source>
        <dbReference type="PeptideAtlas" id="A0A1D6M4R7"/>
    </source>
</evidence>
<dbReference type="STRING" id="4577.A0A1D6M4R7"/>
<dbReference type="SMART" id="SM00360">
    <property type="entry name" value="RRM"/>
    <property type="match status" value="1"/>
</dbReference>
<evidence type="ECO:0000256" key="3">
    <source>
        <dbReference type="ARBA" id="ARBA00023242"/>
    </source>
</evidence>
<dbReference type="GO" id="GO:0003723">
    <property type="term" value="F:RNA binding"/>
    <property type="evidence" value="ECO:0007669"/>
    <property type="project" value="UniProtKB-UniRule"/>
</dbReference>
<dbReference type="InterPro" id="IPR000504">
    <property type="entry name" value="RRM_dom"/>
</dbReference>
<evidence type="ECO:0000313" key="9">
    <source>
        <dbReference type="Proteomes" id="UP000007305"/>
    </source>
</evidence>
<evidence type="ECO:0000256" key="2">
    <source>
        <dbReference type="ARBA" id="ARBA00022884"/>
    </source>
</evidence>
<keyword evidence="9" id="KW-1185">Reference proteome</keyword>
<dbReference type="ExpressionAtlas" id="A0A1D6M4R7">
    <property type="expression patterns" value="baseline and differential"/>
</dbReference>
<evidence type="ECO:0000259" key="6">
    <source>
        <dbReference type="PROSITE" id="PS50102"/>
    </source>
</evidence>
<dbReference type="IntAct" id="A0A1D6M4R7">
    <property type="interactions" value="10"/>
</dbReference>
<sequence>MARNPGCTVFIGNLDDKVPERVLYEILIQVGRVVDLHIPRDKETSRPKGYAFAEYETEEIAQYAVKLFSGLVRLHNKTLRFAISGQDKPSLNGNIPVTPRLNSVPQPKPHQPMRSSDTPLPQHAAVNGRNAGYGIPPNHSYDTHTQGEENSGHFGIQVNVELCVKSHNSPFDQHCRVGYRIED</sequence>
<dbReference type="InterPro" id="IPR012677">
    <property type="entry name" value="Nucleotide-bd_a/b_plait_sf"/>
</dbReference>
<comment type="subcellular location">
    <subcellularLocation>
        <location evidence="1">Nucleus</location>
        <location evidence="1">Nucleoplasm</location>
    </subcellularLocation>
</comment>
<keyword evidence="2 4" id="KW-0694">RNA-binding</keyword>
<dbReference type="EMBL" id="CM000782">
    <property type="protein sequence ID" value="AQK86128.1"/>
    <property type="molecule type" value="Genomic_DNA"/>
</dbReference>
<proteinExistence type="evidence at protein level"/>
<evidence type="ECO:0000256" key="5">
    <source>
        <dbReference type="SAM" id="MobiDB-lite"/>
    </source>
</evidence>
<dbReference type="Pfam" id="PF00076">
    <property type="entry name" value="RRM_1"/>
    <property type="match status" value="1"/>
</dbReference>
<feature type="domain" description="RRM" evidence="6">
    <location>
        <begin position="7"/>
        <end position="86"/>
    </location>
</feature>
<dbReference type="GO" id="GO:0005654">
    <property type="term" value="C:nucleoplasm"/>
    <property type="evidence" value="ECO:0007669"/>
    <property type="project" value="UniProtKB-SubCell"/>
</dbReference>
<dbReference type="InterPro" id="IPR052285">
    <property type="entry name" value="NEXT_complex_subunit"/>
</dbReference>
<dbReference type="AlphaFoldDB" id="A0A1D6M4R7"/>
<protein>
    <submittedName>
        <fullName evidence="7">RNA-binding (RRM/RBD/RNP motifs) family protein</fullName>
    </submittedName>
</protein>
<dbReference type="PROSITE" id="PS50102">
    <property type="entry name" value="RRM"/>
    <property type="match status" value="1"/>
</dbReference>
<evidence type="ECO:0000313" key="8">
    <source>
        <dbReference type="EnsemblPlants" id="Zm00001eb288540_P003"/>
    </source>
</evidence>
<dbReference type="Proteomes" id="UP000007305">
    <property type="component" value="Chromosome 6"/>
</dbReference>
<dbReference type="SMR" id="A0A1D6M4R7"/>
<dbReference type="InterPro" id="IPR035979">
    <property type="entry name" value="RBD_domain_sf"/>
</dbReference>
<reference evidence="8" key="3">
    <citation type="submission" date="2019-07" db="EMBL/GenBank/DDBJ databases">
        <authorList>
            <person name="Seetharam A."/>
            <person name="Woodhouse M."/>
            <person name="Cannon E."/>
        </authorList>
    </citation>
    <scope>NUCLEOTIDE SEQUENCE [LARGE SCALE GENOMIC DNA]</scope>
    <source>
        <strain evidence="8">cv. B73</strain>
    </source>
</reference>
<keyword evidence="3" id="KW-0539">Nucleus</keyword>
<evidence type="ECO:0000256" key="1">
    <source>
        <dbReference type="ARBA" id="ARBA00004642"/>
    </source>
</evidence>
<dbReference type="Gene3D" id="3.30.70.330">
    <property type="match status" value="1"/>
</dbReference>
<evidence type="ECO:0000256" key="4">
    <source>
        <dbReference type="PROSITE-ProRule" id="PRU00176"/>
    </source>
</evidence>
<feature type="region of interest" description="Disordered" evidence="5">
    <location>
        <begin position="100"/>
        <end position="119"/>
    </location>
</feature>
<reference evidence="9" key="1">
    <citation type="journal article" date="2009" name="Science">
        <title>The B73 maize genome: complexity, diversity, and dynamics.</title>
        <authorList>
            <person name="Schnable P.S."/>
            <person name="Ware D."/>
            <person name="Fulton R.S."/>
            <person name="Stein J.C."/>
            <person name="Wei F."/>
            <person name="Pasternak S."/>
            <person name="Liang C."/>
            <person name="Zhang J."/>
            <person name="Fulton L."/>
            <person name="Graves T.A."/>
            <person name="Minx P."/>
            <person name="Reily A.D."/>
            <person name="Courtney L."/>
            <person name="Kruchowski S.S."/>
            <person name="Tomlinson C."/>
            <person name="Strong C."/>
            <person name="Delehaunty K."/>
            <person name="Fronick C."/>
            <person name="Courtney B."/>
            <person name="Rock S.M."/>
            <person name="Belter E."/>
            <person name="Du F."/>
            <person name="Kim K."/>
            <person name="Abbott R.M."/>
            <person name="Cotton M."/>
            <person name="Levy A."/>
            <person name="Marchetto P."/>
            <person name="Ochoa K."/>
            <person name="Jackson S.M."/>
            <person name="Gillam B."/>
            <person name="Chen W."/>
            <person name="Yan L."/>
            <person name="Higginbotham J."/>
            <person name="Cardenas M."/>
            <person name="Waligorski J."/>
            <person name="Applebaum E."/>
            <person name="Phelps L."/>
            <person name="Falcone J."/>
            <person name="Kanchi K."/>
            <person name="Thane T."/>
            <person name="Scimone A."/>
            <person name="Thane N."/>
            <person name="Henke J."/>
            <person name="Wang T."/>
            <person name="Ruppert J."/>
            <person name="Shah N."/>
            <person name="Rotter K."/>
            <person name="Hodges J."/>
            <person name="Ingenthron E."/>
            <person name="Cordes M."/>
            <person name="Kohlberg S."/>
            <person name="Sgro J."/>
            <person name="Delgado B."/>
            <person name="Mead K."/>
            <person name="Chinwalla A."/>
            <person name="Leonard S."/>
            <person name="Crouse K."/>
            <person name="Collura K."/>
            <person name="Kudrna D."/>
            <person name="Currie J."/>
            <person name="He R."/>
            <person name="Angelova A."/>
            <person name="Rajasekar S."/>
            <person name="Mueller T."/>
            <person name="Lomeli R."/>
            <person name="Scara G."/>
            <person name="Ko A."/>
            <person name="Delaney K."/>
            <person name="Wissotski M."/>
            <person name="Lopez G."/>
            <person name="Campos D."/>
            <person name="Braidotti M."/>
            <person name="Ashley E."/>
            <person name="Golser W."/>
            <person name="Kim H."/>
            <person name="Lee S."/>
            <person name="Lin J."/>
            <person name="Dujmic Z."/>
            <person name="Kim W."/>
            <person name="Talag J."/>
            <person name="Zuccolo A."/>
            <person name="Fan C."/>
            <person name="Sebastian A."/>
            <person name="Kramer M."/>
            <person name="Spiegel L."/>
            <person name="Nascimento L."/>
            <person name="Zutavern T."/>
            <person name="Miller B."/>
            <person name="Ambroise C."/>
            <person name="Muller S."/>
            <person name="Spooner W."/>
            <person name="Narechania A."/>
            <person name="Ren L."/>
            <person name="Wei S."/>
            <person name="Kumari S."/>
            <person name="Faga B."/>
            <person name="Levy M.J."/>
            <person name="McMahan L."/>
            <person name="Van Buren P."/>
            <person name="Vaughn M.W."/>
            <person name="Ying K."/>
            <person name="Yeh C.-T."/>
            <person name="Emrich S.J."/>
            <person name="Jia Y."/>
            <person name="Kalyanaraman A."/>
            <person name="Hsia A.-P."/>
            <person name="Barbazuk W.B."/>
            <person name="Baucom R.S."/>
            <person name="Brutnell T.P."/>
            <person name="Carpita N.C."/>
            <person name="Chaparro C."/>
            <person name="Chia J.-M."/>
            <person name="Deragon J.-M."/>
            <person name="Estill J.C."/>
            <person name="Fu Y."/>
            <person name="Jeddeloh J.A."/>
            <person name="Han Y."/>
            <person name="Lee H."/>
            <person name="Li P."/>
            <person name="Lisch D.R."/>
            <person name="Liu S."/>
            <person name="Liu Z."/>
            <person name="Nagel D.H."/>
            <person name="McCann M.C."/>
            <person name="SanMiguel P."/>
            <person name="Myers A.M."/>
            <person name="Nettleton D."/>
            <person name="Nguyen J."/>
            <person name="Penning B.W."/>
            <person name="Ponnala L."/>
            <person name="Schneider K.L."/>
            <person name="Schwartz D.C."/>
            <person name="Sharma A."/>
            <person name="Soderlund C."/>
            <person name="Springer N.M."/>
            <person name="Sun Q."/>
            <person name="Wang H."/>
            <person name="Waterman M."/>
            <person name="Westerman R."/>
            <person name="Wolfgruber T.K."/>
            <person name="Yang L."/>
            <person name="Yu Y."/>
            <person name="Zhang L."/>
            <person name="Zhou S."/>
            <person name="Zhu Q."/>
            <person name="Bennetzen J.L."/>
            <person name="Dawe R.K."/>
            <person name="Jiang J."/>
            <person name="Jiang N."/>
            <person name="Presting G.G."/>
            <person name="Wessler S.R."/>
            <person name="Aluru S."/>
            <person name="Martienssen R.A."/>
            <person name="Clifton S.W."/>
            <person name="McCombie W.R."/>
            <person name="Wing R.A."/>
            <person name="Wilson R.K."/>
        </authorList>
    </citation>
    <scope>NUCLEOTIDE SEQUENCE [LARGE SCALE GENOMIC DNA]</scope>
    <source>
        <strain evidence="9">cv. B73</strain>
    </source>
</reference>